<accession>A0AA88T6D1</accession>
<gene>
    <name evidence="6" type="ORF">Q7C36_003932</name>
</gene>
<evidence type="ECO:0000256" key="2">
    <source>
        <dbReference type="ARBA" id="ARBA00023117"/>
    </source>
</evidence>
<name>A0AA88T6D1_TACVA</name>
<dbReference type="SUPFAM" id="SSF63763">
    <property type="entry name" value="SAND domain-like"/>
    <property type="match status" value="1"/>
</dbReference>
<dbReference type="Proteomes" id="UP001187315">
    <property type="component" value="Unassembled WGS sequence"/>
</dbReference>
<feature type="domain" description="SAND" evidence="4">
    <location>
        <begin position="153"/>
        <end position="234"/>
    </location>
</feature>
<dbReference type="InterPro" id="IPR004865">
    <property type="entry name" value="HSR_dom"/>
</dbReference>
<dbReference type="Pfam" id="PF03172">
    <property type="entry name" value="HSR"/>
    <property type="match status" value="1"/>
</dbReference>
<organism evidence="6 7">
    <name type="scientific">Tachysurus vachellii</name>
    <name type="common">Darkbarbel catfish</name>
    <name type="synonym">Pelteobagrus vachellii</name>
    <dbReference type="NCBI Taxonomy" id="175792"/>
    <lineage>
        <taxon>Eukaryota</taxon>
        <taxon>Metazoa</taxon>
        <taxon>Chordata</taxon>
        <taxon>Craniata</taxon>
        <taxon>Vertebrata</taxon>
        <taxon>Euteleostomi</taxon>
        <taxon>Actinopterygii</taxon>
        <taxon>Neopterygii</taxon>
        <taxon>Teleostei</taxon>
        <taxon>Ostariophysi</taxon>
        <taxon>Siluriformes</taxon>
        <taxon>Bagridae</taxon>
        <taxon>Tachysurus</taxon>
    </lineage>
</organism>
<feature type="domain" description="HSR" evidence="5">
    <location>
        <begin position="1"/>
        <end position="83"/>
    </location>
</feature>
<keyword evidence="2" id="KW-0103">Bromodomain</keyword>
<dbReference type="GO" id="GO:0003677">
    <property type="term" value="F:DNA binding"/>
    <property type="evidence" value="ECO:0007669"/>
    <property type="project" value="InterPro"/>
</dbReference>
<proteinExistence type="predicted"/>
<protein>
    <recommendedName>
        <fullName evidence="8">Bromo domain-containing protein</fullName>
    </recommendedName>
</protein>
<dbReference type="EMBL" id="JAVHJS010000003">
    <property type="protein sequence ID" value="KAK2864778.1"/>
    <property type="molecule type" value="Genomic_DNA"/>
</dbReference>
<sequence>MDDPQLFFDHLKDHGLISEDLYQKVIKMKSMDRRQNAVYMVLKSLEKEPNKIKEFWSCVFKEHIMLKYPFLRKIQGSLNRFFLLNQNLPWPEKPTGNEIKQVEQKKCGTKRKKSVDETEEEDAGPSSVSSSSQKELFQISFLDDSSEDSDDLSETEDLSKFEATELPVSCGSVTGVLHKRRFRGPHSKSIRTEKRWFSPEEFVKQGPLTDGDWMKNILCHGKTLGSLMEKNKYTTVREFVKDINLIFENYEAFHNDNADSMGTKMKKIFDEEFDTIFKIQ</sequence>
<dbReference type="PANTHER" id="PTHR46386">
    <property type="entry name" value="NUCLEAR BODY PROTEIN SP140"/>
    <property type="match status" value="1"/>
</dbReference>
<dbReference type="InterPro" id="IPR043563">
    <property type="entry name" value="Sp110/Sp140/Sp140L-like"/>
</dbReference>
<dbReference type="SUPFAM" id="SSF47370">
    <property type="entry name" value="Bromodomain"/>
    <property type="match status" value="1"/>
</dbReference>
<dbReference type="InterPro" id="IPR036427">
    <property type="entry name" value="Bromodomain-like_sf"/>
</dbReference>
<evidence type="ECO:0000259" key="5">
    <source>
        <dbReference type="PROSITE" id="PS51414"/>
    </source>
</evidence>
<dbReference type="InterPro" id="IPR010919">
    <property type="entry name" value="SAND-like_dom_sf"/>
</dbReference>
<dbReference type="PROSITE" id="PS50864">
    <property type="entry name" value="SAND"/>
    <property type="match status" value="1"/>
</dbReference>
<evidence type="ECO:0000256" key="3">
    <source>
        <dbReference type="SAM" id="MobiDB-lite"/>
    </source>
</evidence>
<keyword evidence="7" id="KW-1185">Reference proteome</keyword>
<evidence type="ECO:0000313" key="6">
    <source>
        <dbReference type="EMBL" id="KAK2864778.1"/>
    </source>
</evidence>
<keyword evidence="1" id="KW-0597">Phosphoprotein</keyword>
<feature type="region of interest" description="Disordered" evidence="3">
    <location>
        <begin position="93"/>
        <end position="134"/>
    </location>
</feature>
<dbReference type="Pfam" id="PF01342">
    <property type="entry name" value="SAND"/>
    <property type="match status" value="1"/>
</dbReference>
<evidence type="ECO:0000256" key="1">
    <source>
        <dbReference type="ARBA" id="ARBA00022553"/>
    </source>
</evidence>
<evidence type="ECO:0000313" key="7">
    <source>
        <dbReference type="Proteomes" id="UP001187315"/>
    </source>
</evidence>
<dbReference type="Gene3D" id="3.10.390.10">
    <property type="entry name" value="SAND domain-like"/>
    <property type="match status" value="1"/>
</dbReference>
<dbReference type="PROSITE" id="PS51414">
    <property type="entry name" value="HSR"/>
    <property type="match status" value="1"/>
</dbReference>
<evidence type="ECO:0008006" key="8">
    <source>
        <dbReference type="Google" id="ProtNLM"/>
    </source>
</evidence>
<dbReference type="InterPro" id="IPR000770">
    <property type="entry name" value="SAND_dom"/>
</dbReference>
<dbReference type="PANTHER" id="PTHR46386:SF1">
    <property type="entry name" value="NUCLEAR BODY PROTEIN SP140-LIKE PROTEIN"/>
    <property type="match status" value="1"/>
</dbReference>
<evidence type="ECO:0000259" key="4">
    <source>
        <dbReference type="PROSITE" id="PS50864"/>
    </source>
</evidence>
<dbReference type="AlphaFoldDB" id="A0AA88T6D1"/>
<comment type="caution">
    <text evidence="6">The sequence shown here is derived from an EMBL/GenBank/DDBJ whole genome shotgun (WGS) entry which is preliminary data.</text>
</comment>
<dbReference type="GO" id="GO:0005634">
    <property type="term" value="C:nucleus"/>
    <property type="evidence" value="ECO:0007669"/>
    <property type="project" value="InterPro"/>
</dbReference>
<dbReference type="GO" id="GO:0000981">
    <property type="term" value="F:DNA-binding transcription factor activity, RNA polymerase II-specific"/>
    <property type="evidence" value="ECO:0007669"/>
    <property type="project" value="TreeGrafter"/>
</dbReference>
<reference evidence="6" key="1">
    <citation type="submission" date="2023-08" db="EMBL/GenBank/DDBJ databases">
        <title>Pelteobagrus vachellii genome.</title>
        <authorList>
            <person name="Liu H."/>
        </authorList>
    </citation>
    <scope>NUCLEOTIDE SEQUENCE</scope>
    <source>
        <strain evidence="6">PRFRI_2022a</strain>
        <tissue evidence="6">Muscle</tissue>
    </source>
</reference>
<dbReference type="SMART" id="SM00258">
    <property type="entry name" value="SAND"/>
    <property type="match status" value="1"/>
</dbReference>